<feature type="region of interest" description="Disordered" evidence="8">
    <location>
        <begin position="1"/>
        <end position="119"/>
    </location>
</feature>
<evidence type="ECO:0000256" key="3">
    <source>
        <dbReference type="ARBA" id="ARBA00011583"/>
    </source>
</evidence>
<evidence type="ECO:0000256" key="6">
    <source>
        <dbReference type="ARBA" id="ARBA00023212"/>
    </source>
</evidence>
<feature type="compositionally biased region" description="Polar residues" evidence="8">
    <location>
        <begin position="87"/>
        <end position="96"/>
    </location>
</feature>
<comment type="similarity">
    <text evidence="2 7">Belongs to the profilin family.</text>
</comment>
<comment type="subunit">
    <text evidence="3">Occurs in many kinds of cells as a complex with monomeric actin in a 1:1 ratio.</text>
</comment>
<keyword evidence="10" id="KW-1185">Reference proteome</keyword>
<reference evidence="9" key="2">
    <citation type="submission" date="2021-09" db="EMBL/GenBank/DDBJ databases">
        <authorList>
            <person name="Jia N."/>
            <person name="Wang J."/>
            <person name="Shi W."/>
            <person name="Du L."/>
            <person name="Sun Y."/>
            <person name="Zhan W."/>
            <person name="Jiang J."/>
            <person name="Wang Q."/>
            <person name="Zhang B."/>
            <person name="Ji P."/>
            <person name="Sakyi L.B."/>
            <person name="Cui X."/>
            <person name="Yuan T."/>
            <person name="Jiang B."/>
            <person name="Yang W."/>
            <person name="Lam T.T.-Y."/>
            <person name="Chang Q."/>
            <person name="Ding S."/>
            <person name="Wang X."/>
            <person name="Zhu J."/>
            <person name="Ruan X."/>
            <person name="Zhao L."/>
            <person name="Wei J."/>
            <person name="Que T."/>
            <person name="Du C."/>
            <person name="Cheng J."/>
            <person name="Dai P."/>
            <person name="Han X."/>
            <person name="Huang E."/>
            <person name="Gao Y."/>
            <person name="Liu J."/>
            <person name="Shao H."/>
            <person name="Ye R."/>
            <person name="Li L."/>
            <person name="Wei W."/>
            <person name="Wang X."/>
            <person name="Wang C."/>
            <person name="Huo Q."/>
            <person name="Li W."/>
            <person name="Guo W."/>
            <person name="Chen H."/>
            <person name="Chen S."/>
            <person name="Zhou L."/>
            <person name="Zhou L."/>
            <person name="Ni X."/>
            <person name="Tian J."/>
            <person name="Zhou Y."/>
            <person name="Sheng Y."/>
            <person name="Liu T."/>
            <person name="Pan Y."/>
            <person name="Xia L."/>
            <person name="Li J."/>
            <person name="Zhao F."/>
            <person name="Cao W."/>
        </authorList>
    </citation>
    <scope>NUCLEOTIDE SEQUENCE</scope>
    <source>
        <strain evidence="9">Rmic-2018</strain>
        <tissue evidence="9">Larvae</tissue>
    </source>
</reference>
<evidence type="ECO:0000256" key="8">
    <source>
        <dbReference type="SAM" id="MobiDB-lite"/>
    </source>
</evidence>
<evidence type="ECO:0000313" key="9">
    <source>
        <dbReference type="EMBL" id="KAH8018792.1"/>
    </source>
</evidence>
<dbReference type="Pfam" id="PF00235">
    <property type="entry name" value="Profilin"/>
    <property type="match status" value="1"/>
</dbReference>
<evidence type="ECO:0000256" key="1">
    <source>
        <dbReference type="ARBA" id="ARBA00004245"/>
    </source>
</evidence>
<evidence type="ECO:0000256" key="7">
    <source>
        <dbReference type="RuleBase" id="RU003909"/>
    </source>
</evidence>
<proteinExistence type="inferred from homology"/>
<accession>A0A9J6D9T2</accession>
<evidence type="ECO:0000313" key="10">
    <source>
        <dbReference type="Proteomes" id="UP000821866"/>
    </source>
</evidence>
<evidence type="ECO:0000256" key="4">
    <source>
        <dbReference type="ARBA" id="ARBA00022490"/>
    </source>
</evidence>
<dbReference type="PRINTS" id="PR01640">
    <property type="entry name" value="PROFILINPLNT"/>
</dbReference>
<keyword evidence="4" id="KW-0963">Cytoplasm</keyword>
<dbReference type="GO" id="GO:0005856">
    <property type="term" value="C:cytoskeleton"/>
    <property type="evidence" value="ECO:0007669"/>
    <property type="project" value="UniProtKB-SubCell"/>
</dbReference>
<evidence type="ECO:0000256" key="5">
    <source>
        <dbReference type="ARBA" id="ARBA00023203"/>
    </source>
</evidence>
<dbReference type="AlphaFoldDB" id="A0A9J6D9T2"/>
<dbReference type="InterPro" id="IPR048278">
    <property type="entry name" value="PFN"/>
</dbReference>
<gene>
    <name evidence="9" type="ORF">HPB51_012182</name>
</gene>
<dbReference type="InterPro" id="IPR005455">
    <property type="entry name" value="PFN_euk"/>
</dbReference>
<dbReference type="Gene3D" id="3.30.450.30">
    <property type="entry name" value="Dynein light chain 2a, cytoplasmic"/>
    <property type="match status" value="1"/>
</dbReference>
<evidence type="ECO:0000256" key="2">
    <source>
        <dbReference type="ARBA" id="ARBA00010058"/>
    </source>
</evidence>
<reference evidence="9" key="1">
    <citation type="journal article" date="2020" name="Cell">
        <title>Large-Scale Comparative Analyses of Tick Genomes Elucidate Their Genetic Diversity and Vector Capacities.</title>
        <authorList>
            <consortium name="Tick Genome and Microbiome Consortium (TIGMIC)"/>
            <person name="Jia N."/>
            <person name="Wang J."/>
            <person name="Shi W."/>
            <person name="Du L."/>
            <person name="Sun Y."/>
            <person name="Zhan W."/>
            <person name="Jiang J.F."/>
            <person name="Wang Q."/>
            <person name="Zhang B."/>
            <person name="Ji P."/>
            <person name="Bell-Sakyi L."/>
            <person name="Cui X.M."/>
            <person name="Yuan T.T."/>
            <person name="Jiang B.G."/>
            <person name="Yang W.F."/>
            <person name="Lam T.T."/>
            <person name="Chang Q.C."/>
            <person name="Ding S.J."/>
            <person name="Wang X.J."/>
            <person name="Zhu J.G."/>
            <person name="Ruan X.D."/>
            <person name="Zhao L."/>
            <person name="Wei J.T."/>
            <person name="Ye R.Z."/>
            <person name="Que T.C."/>
            <person name="Du C.H."/>
            <person name="Zhou Y.H."/>
            <person name="Cheng J.X."/>
            <person name="Dai P.F."/>
            <person name="Guo W.B."/>
            <person name="Han X.H."/>
            <person name="Huang E.J."/>
            <person name="Li L.F."/>
            <person name="Wei W."/>
            <person name="Gao Y.C."/>
            <person name="Liu J.Z."/>
            <person name="Shao H.Z."/>
            <person name="Wang X."/>
            <person name="Wang C.C."/>
            <person name="Yang T.C."/>
            <person name="Huo Q.B."/>
            <person name="Li W."/>
            <person name="Chen H.Y."/>
            <person name="Chen S.E."/>
            <person name="Zhou L.G."/>
            <person name="Ni X.B."/>
            <person name="Tian J.H."/>
            <person name="Sheng Y."/>
            <person name="Liu T."/>
            <person name="Pan Y.S."/>
            <person name="Xia L.Y."/>
            <person name="Li J."/>
            <person name="Zhao F."/>
            <person name="Cao W.C."/>
        </authorList>
    </citation>
    <scope>NUCLEOTIDE SEQUENCE</scope>
    <source>
        <strain evidence="9">Rmic-2018</strain>
    </source>
</reference>
<dbReference type="PANTHER" id="PTHR11604">
    <property type="entry name" value="PROFILIN"/>
    <property type="match status" value="1"/>
</dbReference>
<dbReference type="CDD" id="cd00148">
    <property type="entry name" value="PROF"/>
    <property type="match status" value="1"/>
</dbReference>
<dbReference type="SUPFAM" id="SSF55770">
    <property type="entry name" value="Profilin (actin-binding protein)"/>
    <property type="match status" value="1"/>
</dbReference>
<comment type="subcellular location">
    <subcellularLocation>
        <location evidence="1">Cytoplasm</location>
        <location evidence="1">Cytoskeleton</location>
    </subcellularLocation>
</comment>
<organism evidence="9 10">
    <name type="scientific">Rhipicephalus microplus</name>
    <name type="common">Cattle tick</name>
    <name type="synonym">Boophilus microplus</name>
    <dbReference type="NCBI Taxonomy" id="6941"/>
    <lineage>
        <taxon>Eukaryota</taxon>
        <taxon>Metazoa</taxon>
        <taxon>Ecdysozoa</taxon>
        <taxon>Arthropoda</taxon>
        <taxon>Chelicerata</taxon>
        <taxon>Arachnida</taxon>
        <taxon>Acari</taxon>
        <taxon>Parasitiformes</taxon>
        <taxon>Ixodida</taxon>
        <taxon>Ixodoidea</taxon>
        <taxon>Ixodidae</taxon>
        <taxon>Rhipicephalinae</taxon>
        <taxon>Rhipicephalus</taxon>
        <taxon>Boophilus</taxon>
    </lineage>
</organism>
<dbReference type="InterPro" id="IPR036140">
    <property type="entry name" value="PFN_sf"/>
</dbReference>
<dbReference type="GO" id="GO:0003785">
    <property type="term" value="F:actin monomer binding"/>
    <property type="evidence" value="ECO:0007669"/>
    <property type="project" value="TreeGrafter"/>
</dbReference>
<dbReference type="Proteomes" id="UP000821866">
    <property type="component" value="Chromosome 8"/>
</dbReference>
<sequence length="254" mass="27467">MGDTVEGVRGMGYHHSARATRRQEFTDGGPIGESIVDVRDRGRHNPSARNTGNERDVVSEETKSFQETRHHRRPTPSVVDHVVLQLTRHTTAIVRTSSRGARSAAASNSQASSQSRKGDAPKMSWQAYVDNQICSQVQCTVAAIAALADGAIWGKYEKDPKTAKVTQKELKTIADTMKTKPSNFNENGIFIGGTKYVCLSAEKTLVRGRKGSSAFIAVATSACLLVAATVDGFPPGQLNTVVEKLGDYLRSNGY</sequence>
<name>A0A9J6D9T2_RHIMP</name>
<keyword evidence="5 7" id="KW-0009">Actin-binding</keyword>
<comment type="caution">
    <text evidence="9">The sequence shown here is derived from an EMBL/GenBank/DDBJ whole genome shotgun (WGS) entry which is preliminary data.</text>
</comment>
<dbReference type="EMBL" id="JABSTU010000010">
    <property type="protein sequence ID" value="KAH8018792.1"/>
    <property type="molecule type" value="Genomic_DNA"/>
</dbReference>
<dbReference type="GO" id="GO:0005938">
    <property type="term" value="C:cell cortex"/>
    <property type="evidence" value="ECO:0007669"/>
    <property type="project" value="TreeGrafter"/>
</dbReference>
<protein>
    <recommendedName>
        <fullName evidence="7">Profilin</fullName>
    </recommendedName>
</protein>
<keyword evidence="6" id="KW-0206">Cytoskeleton</keyword>
<dbReference type="VEuPathDB" id="VectorBase:LOC119177389"/>
<feature type="compositionally biased region" description="Low complexity" evidence="8">
    <location>
        <begin position="97"/>
        <end position="115"/>
    </location>
</feature>
<feature type="compositionally biased region" description="Basic and acidic residues" evidence="8">
    <location>
        <begin position="52"/>
        <end position="68"/>
    </location>
</feature>
<dbReference type="PANTHER" id="PTHR11604:SF0">
    <property type="entry name" value="PROFILIN"/>
    <property type="match status" value="1"/>
</dbReference>
<dbReference type="SMART" id="SM00392">
    <property type="entry name" value="PROF"/>
    <property type="match status" value="1"/>
</dbReference>